<dbReference type="AlphaFoldDB" id="A0A9D9DIV3"/>
<gene>
    <name evidence="2" type="ORF">IAC68_00280</name>
</gene>
<reference evidence="2" key="1">
    <citation type="submission" date="2020-10" db="EMBL/GenBank/DDBJ databases">
        <authorList>
            <person name="Gilroy R."/>
        </authorList>
    </citation>
    <scope>NUCLEOTIDE SEQUENCE</scope>
    <source>
        <strain evidence="2">15467</strain>
    </source>
</reference>
<dbReference type="Pfam" id="PF14900">
    <property type="entry name" value="DUF4493"/>
    <property type="match status" value="1"/>
</dbReference>
<reference evidence="2" key="2">
    <citation type="journal article" date="2021" name="PeerJ">
        <title>Extensive microbial diversity within the chicken gut microbiome revealed by metagenomics and culture.</title>
        <authorList>
            <person name="Gilroy R."/>
            <person name="Ravi A."/>
            <person name="Getino M."/>
            <person name="Pursley I."/>
            <person name="Horton D.L."/>
            <person name="Alikhan N.F."/>
            <person name="Baker D."/>
            <person name="Gharbi K."/>
            <person name="Hall N."/>
            <person name="Watson M."/>
            <person name="Adriaenssens E.M."/>
            <person name="Foster-Nyarko E."/>
            <person name="Jarju S."/>
            <person name="Secka A."/>
            <person name="Antonio M."/>
            <person name="Oren A."/>
            <person name="Chaudhuri R.R."/>
            <person name="La Ragione R."/>
            <person name="Hildebrand F."/>
            <person name="Pallen M.J."/>
        </authorList>
    </citation>
    <scope>NUCLEOTIDE SEQUENCE</scope>
    <source>
        <strain evidence="2">15467</strain>
    </source>
</reference>
<name>A0A9D9DIV3_9BACT</name>
<dbReference type="Pfam" id="PF19886">
    <property type="entry name" value="DUF6359"/>
    <property type="match status" value="1"/>
</dbReference>
<proteinExistence type="predicted"/>
<evidence type="ECO:0000313" key="3">
    <source>
        <dbReference type="Proteomes" id="UP000823635"/>
    </source>
</evidence>
<dbReference type="Proteomes" id="UP000823635">
    <property type="component" value="Unassembled WGS sequence"/>
</dbReference>
<accession>A0A9D9DIV3</accession>
<organism evidence="2 3">
    <name type="scientific">Candidatus Egerieousia excrementavium</name>
    <dbReference type="NCBI Taxonomy" id="2840778"/>
    <lineage>
        <taxon>Bacteria</taxon>
        <taxon>Pseudomonadati</taxon>
        <taxon>Bacteroidota</taxon>
        <taxon>Bacteroidia</taxon>
        <taxon>Bacteroidales</taxon>
        <taxon>Candidatus Egerieousia</taxon>
    </lineage>
</organism>
<protein>
    <submittedName>
        <fullName evidence="2">DUF4493 domain-containing protein</fullName>
    </submittedName>
</protein>
<sequence>MERFFIFIAILAMPLSSCNMLPEEETGEGKIVLDLQPAESLTRSEPPQEWTDVRVGNTMYALDTNSFLLSIHDSDGQKIYSGKYSERPEEIIVSPGTYDVKLHSMEFGKPRFNAPLFGDEQTVIVEKNKTVNVTLLCRQLNAGLCLEFSESFNKRYIYAVRLKDGYGEVSYPKSTKDYCFFLPGEVKMIYKENNADTVLMTRTLVAGEMLRLTLTYSENSMYNVSNLNINIDTSRVWRDEIYNTALKIPEGVLSIEEAKSRVGEKDLSIFGFVIGGDATEKTMRIAPPFASATHFIIAPSTSERNRNNCFVVELPSGKIRDELNLVVHRDLLGAPIVIVGDVVDSYYGYIGVKKTQDYTLL</sequence>
<dbReference type="InterPro" id="IPR045939">
    <property type="entry name" value="YhcR_N"/>
</dbReference>
<evidence type="ECO:0000313" key="2">
    <source>
        <dbReference type="EMBL" id="MBO8428358.1"/>
    </source>
</evidence>
<evidence type="ECO:0000259" key="1">
    <source>
        <dbReference type="Pfam" id="PF19886"/>
    </source>
</evidence>
<feature type="domain" description="Endonuclease YhcR N-terminal" evidence="1">
    <location>
        <begin position="253"/>
        <end position="360"/>
    </location>
</feature>
<comment type="caution">
    <text evidence="2">The sequence shown here is derived from an EMBL/GenBank/DDBJ whole genome shotgun (WGS) entry which is preliminary data.</text>
</comment>
<dbReference type="EMBL" id="JADINB010000006">
    <property type="protein sequence ID" value="MBO8428358.1"/>
    <property type="molecule type" value="Genomic_DNA"/>
</dbReference>
<dbReference type="InterPro" id="IPR027840">
    <property type="entry name" value="DUF4493"/>
</dbReference>